<sequence>MTMRRRNPIVQLLLIAVACALGLGSRRFGRLLPGLVAAYAGDTLWALAAFLGFGLILPRAQIRTVAAMAMAASVAVELSQLYHAPWIEAIRRTTLGGLILGFDFVWSDLACYAVGVGLGVMGESLWDLASGWRDRPGRPT</sequence>
<evidence type="ECO:0008006" key="4">
    <source>
        <dbReference type="Google" id="ProtNLM"/>
    </source>
</evidence>
<accession>A0A5B9WD99</accession>
<dbReference type="InterPro" id="IPR021257">
    <property type="entry name" value="DUF2809"/>
</dbReference>
<dbReference type="AlphaFoldDB" id="A0A5B9WD99"/>
<gene>
    <name evidence="2" type="ORF">OJF2_68070</name>
</gene>
<name>A0A5B9WD99_9BACT</name>
<evidence type="ECO:0000313" key="3">
    <source>
        <dbReference type="Proteomes" id="UP000324233"/>
    </source>
</evidence>
<keyword evidence="1" id="KW-1133">Transmembrane helix</keyword>
<dbReference type="Proteomes" id="UP000324233">
    <property type="component" value="Chromosome"/>
</dbReference>
<feature type="transmembrane region" description="Helical" evidence="1">
    <location>
        <begin position="36"/>
        <end position="57"/>
    </location>
</feature>
<dbReference type="PROSITE" id="PS51257">
    <property type="entry name" value="PROKAR_LIPOPROTEIN"/>
    <property type="match status" value="1"/>
</dbReference>
<reference evidence="2 3" key="1">
    <citation type="submission" date="2019-08" db="EMBL/GenBank/DDBJ databases">
        <title>Deep-cultivation of Planctomycetes and their phenomic and genomic characterization uncovers novel biology.</title>
        <authorList>
            <person name="Wiegand S."/>
            <person name="Jogler M."/>
            <person name="Boedeker C."/>
            <person name="Pinto D."/>
            <person name="Vollmers J."/>
            <person name="Rivas-Marin E."/>
            <person name="Kohn T."/>
            <person name="Peeters S.H."/>
            <person name="Heuer A."/>
            <person name="Rast P."/>
            <person name="Oberbeckmann S."/>
            <person name="Bunk B."/>
            <person name="Jeske O."/>
            <person name="Meyerdierks A."/>
            <person name="Storesund J.E."/>
            <person name="Kallscheuer N."/>
            <person name="Luecker S."/>
            <person name="Lage O.M."/>
            <person name="Pohl T."/>
            <person name="Merkel B.J."/>
            <person name="Hornburger P."/>
            <person name="Mueller R.-W."/>
            <person name="Bruemmer F."/>
            <person name="Labrenz M."/>
            <person name="Spormann A.M."/>
            <person name="Op den Camp H."/>
            <person name="Overmann J."/>
            <person name="Amann R."/>
            <person name="Jetten M.S.M."/>
            <person name="Mascher T."/>
            <person name="Medema M.H."/>
            <person name="Devos D.P."/>
            <person name="Kaster A.-K."/>
            <person name="Ovreas L."/>
            <person name="Rohde M."/>
            <person name="Galperin M.Y."/>
            <person name="Jogler C."/>
        </authorList>
    </citation>
    <scope>NUCLEOTIDE SEQUENCE [LARGE SCALE GENOMIC DNA]</scope>
    <source>
        <strain evidence="2 3">OJF2</strain>
    </source>
</reference>
<organism evidence="2 3">
    <name type="scientific">Aquisphaera giovannonii</name>
    <dbReference type="NCBI Taxonomy" id="406548"/>
    <lineage>
        <taxon>Bacteria</taxon>
        <taxon>Pseudomonadati</taxon>
        <taxon>Planctomycetota</taxon>
        <taxon>Planctomycetia</taxon>
        <taxon>Isosphaerales</taxon>
        <taxon>Isosphaeraceae</taxon>
        <taxon>Aquisphaera</taxon>
    </lineage>
</organism>
<keyword evidence="1" id="KW-0472">Membrane</keyword>
<dbReference type="Pfam" id="PF10990">
    <property type="entry name" value="DUF2809"/>
    <property type="match status" value="1"/>
</dbReference>
<keyword evidence="3" id="KW-1185">Reference proteome</keyword>
<evidence type="ECO:0000313" key="2">
    <source>
        <dbReference type="EMBL" id="QEH38209.1"/>
    </source>
</evidence>
<dbReference type="EMBL" id="CP042997">
    <property type="protein sequence ID" value="QEH38209.1"/>
    <property type="molecule type" value="Genomic_DNA"/>
</dbReference>
<evidence type="ECO:0000256" key="1">
    <source>
        <dbReference type="SAM" id="Phobius"/>
    </source>
</evidence>
<keyword evidence="1" id="KW-0812">Transmembrane</keyword>
<protein>
    <recommendedName>
        <fullName evidence="4">DUF2809 domain-containing protein</fullName>
    </recommendedName>
</protein>
<proteinExistence type="predicted"/>
<dbReference type="KEGG" id="agv:OJF2_68070"/>